<keyword evidence="2" id="KW-1185">Reference proteome</keyword>
<accession>A0A1H6JE80</accession>
<evidence type="ECO:0000313" key="2">
    <source>
        <dbReference type="Proteomes" id="UP000199634"/>
    </source>
</evidence>
<reference evidence="2" key="1">
    <citation type="submission" date="2016-10" db="EMBL/GenBank/DDBJ databases">
        <authorList>
            <person name="Varghese N."/>
            <person name="Submissions S."/>
        </authorList>
    </citation>
    <scope>NUCLEOTIDE SEQUENCE [LARGE SCALE GENOMIC DNA]</scope>
    <source>
        <strain evidence="2">CGMCC 1.10825</strain>
    </source>
</reference>
<dbReference type="OrthoDB" id="9831283at2"/>
<sequence length="197" mass="22868">MRNFLILFLLSTSIIPSYSQKANEKGDRAKLVLHSMPTDTLMVNVKNAYPFGLNFDVASSYAAGKVWFFENGKRINRKSKEIKYLEFTDKQGKLRRYTYDSLLKMKNLSEVVISGKINLYLNIQLTGVLNSSRNAVRFLEKDGEIVALSGFNSQKKLREKLIDFMKDQPYLQEKLDNKNLEDEEVLSIIRKYNTLYK</sequence>
<name>A0A1H6JE80_9FLAO</name>
<evidence type="ECO:0000313" key="1">
    <source>
        <dbReference type="EMBL" id="SEH57367.1"/>
    </source>
</evidence>
<dbReference type="STRING" id="1159016.SAMN02927937_00288"/>
<dbReference type="RefSeq" id="WP_143037712.1">
    <property type="nucleotide sequence ID" value="NZ_FNXE01000002.1"/>
</dbReference>
<organism evidence="1 2">
    <name type="scientific">Paenimyroides marinum</name>
    <dbReference type="NCBI Taxonomy" id="1159016"/>
    <lineage>
        <taxon>Bacteria</taxon>
        <taxon>Pseudomonadati</taxon>
        <taxon>Bacteroidota</taxon>
        <taxon>Flavobacteriia</taxon>
        <taxon>Flavobacteriales</taxon>
        <taxon>Flavobacteriaceae</taxon>
        <taxon>Paenimyroides</taxon>
    </lineage>
</organism>
<protein>
    <submittedName>
        <fullName evidence="1">Uncharacterized protein</fullName>
    </submittedName>
</protein>
<dbReference type="EMBL" id="FNXE01000002">
    <property type="protein sequence ID" value="SEH57367.1"/>
    <property type="molecule type" value="Genomic_DNA"/>
</dbReference>
<dbReference type="AlphaFoldDB" id="A0A1H6JE80"/>
<dbReference type="Proteomes" id="UP000199634">
    <property type="component" value="Unassembled WGS sequence"/>
</dbReference>
<proteinExistence type="predicted"/>
<gene>
    <name evidence="1" type="ORF">SAMN02927937_00288</name>
</gene>